<gene>
    <name evidence="15" type="primary">KDM6A</name>
    <name evidence="15" type="ORF">DERF_002385</name>
</gene>
<feature type="repeat" description="TPR" evidence="12">
    <location>
        <begin position="460"/>
        <end position="493"/>
    </location>
</feature>
<evidence type="ECO:0000256" key="4">
    <source>
        <dbReference type="ARBA" id="ARBA00022723"/>
    </source>
</evidence>
<dbReference type="InterPro" id="IPR011990">
    <property type="entry name" value="TPR-like_helical_dom_sf"/>
</dbReference>
<dbReference type="EMBL" id="ASGP02000001">
    <property type="protein sequence ID" value="KAH9528436.1"/>
    <property type="molecule type" value="Genomic_DNA"/>
</dbReference>
<dbReference type="GO" id="GO:0000978">
    <property type="term" value="F:RNA polymerase II cis-regulatory region sequence-specific DNA binding"/>
    <property type="evidence" value="ECO:0007669"/>
    <property type="project" value="TreeGrafter"/>
</dbReference>
<dbReference type="InterPro" id="IPR019734">
    <property type="entry name" value="TPR_rpt"/>
</dbReference>
<feature type="compositionally biased region" description="Low complexity" evidence="13">
    <location>
        <begin position="1252"/>
        <end position="1270"/>
    </location>
</feature>
<keyword evidence="16" id="KW-1185">Reference proteome</keyword>
<evidence type="ECO:0000256" key="1">
    <source>
        <dbReference type="ARBA" id="ARBA00001954"/>
    </source>
</evidence>
<dbReference type="Gene3D" id="1.25.40.10">
    <property type="entry name" value="Tetratricopeptide repeat domain"/>
    <property type="match status" value="2"/>
</dbReference>
<feature type="compositionally biased region" description="Gly residues" evidence="13">
    <location>
        <begin position="1271"/>
        <end position="1282"/>
    </location>
</feature>
<protein>
    <submittedName>
        <fullName evidence="15">Lysine-specific demethylase 6A</fullName>
    </submittedName>
</protein>
<dbReference type="SUPFAM" id="SSF51197">
    <property type="entry name" value="Clavaminate synthase-like"/>
    <property type="match status" value="1"/>
</dbReference>
<feature type="compositionally biased region" description="Basic residues" evidence="13">
    <location>
        <begin position="17"/>
        <end position="32"/>
    </location>
</feature>
<keyword evidence="10" id="KW-0539">Nucleus</keyword>
<dbReference type="SMART" id="SM00028">
    <property type="entry name" value="TPR"/>
    <property type="match status" value="6"/>
</dbReference>
<dbReference type="Pfam" id="PF21326">
    <property type="entry name" value="KDM6_GATAL"/>
    <property type="match status" value="1"/>
</dbReference>
<evidence type="ECO:0000256" key="7">
    <source>
        <dbReference type="ARBA" id="ARBA00022964"/>
    </source>
</evidence>
<dbReference type="PANTHER" id="PTHR14017">
    <property type="entry name" value="LYSINE-SPECIFIC DEMETHYLASE"/>
    <property type="match status" value="1"/>
</dbReference>
<evidence type="ECO:0000256" key="6">
    <source>
        <dbReference type="ARBA" id="ARBA00022853"/>
    </source>
</evidence>
<feature type="region of interest" description="Disordered" evidence="13">
    <location>
        <begin position="67"/>
        <end position="110"/>
    </location>
</feature>
<feature type="region of interest" description="Disordered" evidence="13">
    <location>
        <begin position="1252"/>
        <end position="1282"/>
    </location>
</feature>
<dbReference type="Pfam" id="PF21322">
    <property type="entry name" value="KDM6_C-hel"/>
    <property type="match status" value="1"/>
</dbReference>
<evidence type="ECO:0000256" key="8">
    <source>
        <dbReference type="ARBA" id="ARBA00023002"/>
    </source>
</evidence>
<organism evidence="15 16">
    <name type="scientific">Dermatophagoides farinae</name>
    <name type="common">American house dust mite</name>
    <dbReference type="NCBI Taxonomy" id="6954"/>
    <lineage>
        <taxon>Eukaryota</taxon>
        <taxon>Metazoa</taxon>
        <taxon>Ecdysozoa</taxon>
        <taxon>Arthropoda</taxon>
        <taxon>Chelicerata</taxon>
        <taxon>Arachnida</taxon>
        <taxon>Acari</taxon>
        <taxon>Acariformes</taxon>
        <taxon>Sarcoptiformes</taxon>
        <taxon>Astigmata</taxon>
        <taxon>Psoroptidia</taxon>
        <taxon>Analgoidea</taxon>
        <taxon>Pyroglyphidae</taxon>
        <taxon>Dermatophagoidinae</taxon>
        <taxon>Dermatophagoides</taxon>
    </lineage>
</organism>
<name>A0A922IBG3_DERFA</name>
<keyword evidence="5" id="KW-0862">Zinc</keyword>
<keyword evidence="3" id="KW-0597">Phosphoprotein</keyword>
<evidence type="ECO:0000313" key="16">
    <source>
        <dbReference type="Proteomes" id="UP000790347"/>
    </source>
</evidence>
<keyword evidence="9" id="KW-0408">Iron</keyword>
<dbReference type="GO" id="GO:0071558">
    <property type="term" value="F:histone H3K27me2/H3K27me3 demethylase activity"/>
    <property type="evidence" value="ECO:0007669"/>
    <property type="project" value="TreeGrafter"/>
</dbReference>
<comment type="subcellular location">
    <subcellularLocation>
        <location evidence="2">Nucleus</location>
    </subcellularLocation>
</comment>
<keyword evidence="6" id="KW-0156">Chromatin regulator</keyword>
<dbReference type="Pfam" id="PF02373">
    <property type="entry name" value="JmjC"/>
    <property type="match status" value="1"/>
</dbReference>
<evidence type="ECO:0000256" key="9">
    <source>
        <dbReference type="ARBA" id="ARBA00023004"/>
    </source>
</evidence>
<dbReference type="SMART" id="SM00558">
    <property type="entry name" value="JmjC"/>
    <property type="match status" value="1"/>
</dbReference>
<feature type="compositionally biased region" description="Low complexity" evidence="13">
    <location>
        <begin position="84"/>
        <end position="94"/>
    </location>
</feature>
<reference evidence="15" key="1">
    <citation type="submission" date="2013-05" db="EMBL/GenBank/DDBJ databases">
        <authorList>
            <person name="Yim A.K.Y."/>
            <person name="Chan T.F."/>
            <person name="Ji K.M."/>
            <person name="Liu X.Y."/>
            <person name="Zhou J.W."/>
            <person name="Li R.Q."/>
            <person name="Yang K.Y."/>
            <person name="Li J."/>
            <person name="Li M."/>
            <person name="Law P.T.W."/>
            <person name="Wu Y.L."/>
            <person name="Cai Z.L."/>
            <person name="Qin H."/>
            <person name="Bao Y."/>
            <person name="Leung R.K.K."/>
            <person name="Ng P.K.S."/>
            <person name="Zou J."/>
            <person name="Zhong X.J."/>
            <person name="Ran P.X."/>
            <person name="Zhong N.S."/>
            <person name="Liu Z.G."/>
            <person name="Tsui S.K.W."/>
        </authorList>
    </citation>
    <scope>NUCLEOTIDE SEQUENCE</scope>
    <source>
        <strain evidence="15">Derf</strain>
        <tissue evidence="15">Whole organism</tissue>
    </source>
</reference>
<feature type="compositionally biased region" description="Low complexity" evidence="13">
    <location>
        <begin position="544"/>
        <end position="556"/>
    </location>
</feature>
<evidence type="ECO:0000256" key="13">
    <source>
        <dbReference type="SAM" id="MobiDB-lite"/>
    </source>
</evidence>
<dbReference type="InterPro" id="IPR051630">
    <property type="entry name" value="Corepressor-Demethylase"/>
</dbReference>
<dbReference type="InterPro" id="IPR048562">
    <property type="entry name" value="KDM6A_B-like_C-hel"/>
</dbReference>
<feature type="compositionally biased region" description="Low complexity" evidence="13">
    <location>
        <begin position="67"/>
        <end position="77"/>
    </location>
</feature>
<feature type="compositionally biased region" description="Low complexity" evidence="13">
    <location>
        <begin position="611"/>
        <end position="621"/>
    </location>
</feature>
<dbReference type="SUPFAM" id="SSF48452">
    <property type="entry name" value="TPR-like"/>
    <property type="match status" value="2"/>
</dbReference>
<feature type="region of interest" description="Disordered" evidence="13">
    <location>
        <begin position="544"/>
        <end position="599"/>
    </location>
</feature>
<evidence type="ECO:0000256" key="3">
    <source>
        <dbReference type="ARBA" id="ARBA00022553"/>
    </source>
</evidence>
<evidence type="ECO:0000256" key="12">
    <source>
        <dbReference type="PROSITE-ProRule" id="PRU00339"/>
    </source>
</evidence>
<evidence type="ECO:0000256" key="2">
    <source>
        <dbReference type="ARBA" id="ARBA00004123"/>
    </source>
</evidence>
<dbReference type="Gene3D" id="2.10.110.20">
    <property type="match status" value="1"/>
</dbReference>
<dbReference type="GO" id="GO:0044666">
    <property type="term" value="C:MLL3/4 complex"/>
    <property type="evidence" value="ECO:0007669"/>
    <property type="project" value="TreeGrafter"/>
</dbReference>
<comment type="similarity">
    <text evidence="11">Belongs to the UTX family.</text>
</comment>
<keyword evidence="12" id="KW-0802">TPR repeat</keyword>
<dbReference type="InterPro" id="IPR003347">
    <property type="entry name" value="JmjC_dom"/>
</dbReference>
<keyword evidence="7" id="KW-0223">Dioxygenase</keyword>
<evidence type="ECO:0000259" key="14">
    <source>
        <dbReference type="PROSITE" id="PS51184"/>
    </source>
</evidence>
<dbReference type="InterPro" id="IPR048560">
    <property type="entry name" value="KDM6A_B-like_GATAL"/>
</dbReference>
<keyword evidence="8" id="KW-0560">Oxidoreductase</keyword>
<dbReference type="PROSITE" id="PS50005">
    <property type="entry name" value="TPR"/>
    <property type="match status" value="1"/>
</dbReference>
<dbReference type="PANTHER" id="PTHR14017:SF1">
    <property type="entry name" value="LD02225P"/>
    <property type="match status" value="1"/>
</dbReference>
<dbReference type="GO" id="GO:0031490">
    <property type="term" value="F:chromatin DNA binding"/>
    <property type="evidence" value="ECO:0007669"/>
    <property type="project" value="TreeGrafter"/>
</dbReference>
<proteinExistence type="inferred from homology"/>
<sequence>MLTTMVEDVTKSLPPSTHHHHHHHFHQNHQHHNPTLQSSSISTATISFQQPQQQQQQQQQLNNISSINGSNVVDSNDAGMANISNNNNGQNQNSAPPPPQPSSSSSPSFQMLQLTTEEWNELNTIDSQLFGVFKPEDLSCQKLKSLLLKAIKCYDLALLNRNLNGSQTNSGGNGGANRLKSNAINPNVFCRLGHYNFLLGNRVKALSAYQRYLIADKNHWKNSAAIFGLGLTYFHYNAFNWTIKAFKQLIYTDRQFSRTNEAHVRLAIIYKFLHHYSLAHKHFRIALNDTNFCTLGKNELKFHIAHLYELEGKIKTARDQYLTILKQKDISPSLRADCLRQLGWICYSNDSLPLIIENNLQQPKQQSSQQQTRYYQAIKYLNESIELDNDPYTAYYYLGRCYACLNQVHDAFISYRHSVEKTEANSNTWCSIGILYQKQNQPFDALQAYICSVQLNKENITAWINLGLLYETYQQYNDAFKCYIHATKSTKEKSSLPIGVIERVKYLKSSQNNIMSISTQKLPSLELAWNNSVDNDMASKRHQSFAAAAAASSQSSTMDPNDPLMNNHNTAKRPKLENHHHTHVHHPHHHPSVVPYNHPQQQVSYDNMKNSFQSTTSMSSSIAQPNNTTKQQQSPTFFQNKSKRSYSVDSDVMSNQTISSDDSGIDSKDVYCHHSSQQQQQQPNKDKEDAIISLLSSSTASDSSQDPSIRQPKLSIEMNAQQIIDECKKFPSKTTRIISSITSDDGYPPFPPDPPYPPLPREKLNPPTPSIYVESKKEAFSPELQQFCLSNHIAVIRGLSSVLKLDLGLFSTKTLVESNSDHYIEVRRQYMQPSDENWDPEHRDMVWYCESQRSHTTIARYGHYQALSFSESLKEDKEKNSTTIFRDSDSDSNSTFSKNTKKHKKYSMFKPVKFGTNVDLSDPKKWKIQLQELAKLPPFARVSSAANMLTHVGHTILGMNSVQLYMKVPGCRTPGHQENNNFCSVNINIGPGDCEWFGVAPEYWGVIHHICERNNINYLHGSWWPLLDDLYAEHVPVYRFVQKPGDIVWVGAGTVHWVQAIGWCNNIAWNVGPFTSLQYDLAIKRYEWNKHENYKSIVPMINLSWNIARNVKISDKSVFTMMKSTLMRSLKYSIMLTNLIDDVGHEIILRQRDSQEPAHYCVVCDIEVFNILFVKEVDRKHVVHCFYCAQKMNPELNDFVILEEYKLDELTKVYDNFQLITTPAASTNLNTTNSSNNNHATTTTTTTTTATTMSINNTNNSSTTTMTPITVGGGGGGGGTSS</sequence>
<dbReference type="Gene3D" id="1.20.58.1370">
    <property type="match status" value="1"/>
</dbReference>
<dbReference type="InterPro" id="IPR046941">
    <property type="entry name" value="KDM6_GATAL_sf"/>
</dbReference>
<evidence type="ECO:0000256" key="10">
    <source>
        <dbReference type="ARBA" id="ARBA00023242"/>
    </source>
</evidence>
<comment type="cofactor">
    <cofactor evidence="1">
        <name>Fe(2+)</name>
        <dbReference type="ChEBI" id="CHEBI:29033"/>
    </cofactor>
</comment>
<feature type="compositionally biased region" description="Basic residues" evidence="13">
    <location>
        <begin position="580"/>
        <end position="591"/>
    </location>
</feature>
<keyword evidence="4" id="KW-0479">Metal-binding</keyword>
<dbReference type="Gene3D" id="2.60.120.650">
    <property type="entry name" value="Cupin"/>
    <property type="match status" value="1"/>
</dbReference>
<feature type="region of interest" description="Disordered" evidence="13">
    <location>
        <begin position="1"/>
        <end position="37"/>
    </location>
</feature>
<feature type="compositionally biased region" description="Polar residues" evidence="13">
    <location>
        <begin position="622"/>
        <end position="657"/>
    </location>
</feature>
<reference evidence="15" key="2">
    <citation type="journal article" date="2022" name="Res Sq">
        <title>Comparative Genomics Reveals Insights into the Divergent Evolution of Astigmatic Mites and Household Pest Adaptations.</title>
        <authorList>
            <person name="Xiong Q."/>
            <person name="Wan A.T.-Y."/>
            <person name="Liu X.-Y."/>
            <person name="Fung C.S.-H."/>
            <person name="Xiao X."/>
            <person name="Malainual N."/>
            <person name="Hou J."/>
            <person name="Wang L."/>
            <person name="Wang M."/>
            <person name="Yang K."/>
            <person name="Cui Y."/>
            <person name="Leung E."/>
            <person name="Nong W."/>
            <person name="Shin S.-K."/>
            <person name="Au S."/>
            <person name="Jeong K.Y."/>
            <person name="Chew F.T."/>
            <person name="Hui J."/>
            <person name="Leung T.F."/>
            <person name="Tungtrongchitr A."/>
            <person name="Zhong N."/>
            <person name="Liu Z."/>
            <person name="Tsui S."/>
        </authorList>
    </citation>
    <scope>NUCLEOTIDE SEQUENCE</scope>
    <source>
        <strain evidence="15">Derf</strain>
        <tissue evidence="15">Whole organism</tissue>
    </source>
</reference>
<dbReference type="Proteomes" id="UP000790347">
    <property type="component" value="Unassembled WGS sequence"/>
</dbReference>
<evidence type="ECO:0000313" key="15">
    <source>
        <dbReference type="EMBL" id="KAH9528436.1"/>
    </source>
</evidence>
<evidence type="ECO:0000256" key="11">
    <source>
        <dbReference type="ARBA" id="ARBA00034483"/>
    </source>
</evidence>
<dbReference type="GO" id="GO:0010468">
    <property type="term" value="P:regulation of gene expression"/>
    <property type="evidence" value="ECO:0007669"/>
    <property type="project" value="TreeGrafter"/>
</dbReference>
<feature type="region of interest" description="Disordered" evidence="13">
    <location>
        <begin position="611"/>
        <end position="688"/>
    </location>
</feature>
<comment type="caution">
    <text evidence="15">The sequence shown here is derived from an EMBL/GenBank/DDBJ whole genome shotgun (WGS) entry which is preliminary data.</text>
</comment>
<accession>A0A922IBG3</accession>
<feature type="domain" description="JmjC" evidence="14">
    <location>
        <begin position="925"/>
        <end position="1088"/>
    </location>
</feature>
<evidence type="ECO:0000256" key="5">
    <source>
        <dbReference type="ARBA" id="ARBA00022833"/>
    </source>
</evidence>
<dbReference type="GO" id="GO:0046872">
    <property type="term" value="F:metal ion binding"/>
    <property type="evidence" value="ECO:0007669"/>
    <property type="project" value="UniProtKB-KW"/>
</dbReference>
<dbReference type="PROSITE" id="PS51184">
    <property type="entry name" value="JMJC"/>
    <property type="match status" value="1"/>
</dbReference>